<accession>A0ABW7N090</accession>
<keyword evidence="5" id="KW-1185">Reference proteome</keyword>
<keyword evidence="2" id="KW-0732">Signal</keyword>
<protein>
    <submittedName>
        <fullName evidence="4">SMP-30/gluconolactonase/LRE family protein</fullName>
    </submittedName>
</protein>
<evidence type="ECO:0000313" key="5">
    <source>
        <dbReference type="Proteomes" id="UP001610100"/>
    </source>
</evidence>
<dbReference type="Pfam" id="PF08450">
    <property type="entry name" value="SGL"/>
    <property type="match status" value="1"/>
</dbReference>
<dbReference type="EMBL" id="JBAWKB010000003">
    <property type="protein sequence ID" value="MFH6772524.1"/>
    <property type="molecule type" value="Genomic_DNA"/>
</dbReference>
<gene>
    <name evidence="4" type="ORF">V8G58_11315</name>
</gene>
<comment type="caution">
    <text evidence="4">The sequence shown here is derived from an EMBL/GenBank/DDBJ whole genome shotgun (WGS) entry which is preliminary data.</text>
</comment>
<dbReference type="RefSeq" id="WP_344738142.1">
    <property type="nucleotide sequence ID" value="NZ_BAABAY010000001.1"/>
</dbReference>
<dbReference type="Proteomes" id="UP001610100">
    <property type="component" value="Unassembled WGS sequence"/>
</dbReference>
<dbReference type="InterPro" id="IPR011042">
    <property type="entry name" value="6-blade_b-propeller_TolB-like"/>
</dbReference>
<feature type="domain" description="SMP-30/Gluconolactonase/LRE-like region" evidence="3">
    <location>
        <begin position="68"/>
        <end position="337"/>
    </location>
</feature>
<dbReference type="PROSITE" id="PS51257">
    <property type="entry name" value="PROKAR_LIPOPROTEIN"/>
    <property type="match status" value="1"/>
</dbReference>
<name>A0ABW7N090_9FLAO</name>
<evidence type="ECO:0000256" key="1">
    <source>
        <dbReference type="ARBA" id="ARBA00022801"/>
    </source>
</evidence>
<proteinExistence type="predicted"/>
<dbReference type="PANTHER" id="PTHR47572">
    <property type="entry name" value="LIPOPROTEIN-RELATED"/>
    <property type="match status" value="1"/>
</dbReference>
<dbReference type="InterPro" id="IPR051262">
    <property type="entry name" value="SMP-30/CGR1_Lactonase"/>
</dbReference>
<feature type="signal peptide" evidence="2">
    <location>
        <begin position="1"/>
        <end position="20"/>
    </location>
</feature>
<dbReference type="InterPro" id="IPR013658">
    <property type="entry name" value="SGL"/>
</dbReference>
<evidence type="ECO:0000256" key="2">
    <source>
        <dbReference type="SAM" id="SignalP"/>
    </source>
</evidence>
<sequence>MKSISSKAFFILGLSLINLAYSCKNNKKETAMPAEKDSKLYVEILDAEANSIIDSTSQIEVIATGFDWAEGPLWIEDGQYLIFSDVPRNKIYKVTKEHDTLTYLEPSGFTGTDFKGSEPGSNGLTLNAEGMLVMAQHGNRDIAEMNAPVNDPKPDFKVLTADFEGKKFNSPNDLVYDNAGNLYFTDPPYGLPGGENDTINKQLDFQGVYCLLKSGELKLIDTLSRPNGVTLSPDNSKLYVSNSDPDHAVWYQYELSEPGTVADKSVFYDVTSHVGKPDEAGLPDGMKMQKDGYLFGSGPGGIWIFNPQGKPMARIRTDRPTANCAFTTDQKTLYMTADDRILSVNLK</sequence>
<reference evidence="4 5" key="1">
    <citation type="submission" date="2024-02" db="EMBL/GenBank/DDBJ databases">
        <title>A Gaetbulibacter species isolated from tidal flats and genomic insights of their niches.</title>
        <authorList>
            <person name="Ye Y."/>
        </authorList>
    </citation>
    <scope>NUCLEOTIDE SEQUENCE [LARGE SCALE GENOMIC DNA]</scope>
    <source>
        <strain evidence="4 5">KYW382</strain>
    </source>
</reference>
<dbReference type="PANTHER" id="PTHR47572:SF4">
    <property type="entry name" value="LACTONASE DRP35"/>
    <property type="match status" value="1"/>
</dbReference>
<dbReference type="Gene3D" id="2.120.10.30">
    <property type="entry name" value="TolB, C-terminal domain"/>
    <property type="match status" value="1"/>
</dbReference>
<dbReference type="SUPFAM" id="SSF63829">
    <property type="entry name" value="Calcium-dependent phosphotriesterase"/>
    <property type="match status" value="1"/>
</dbReference>
<evidence type="ECO:0000259" key="3">
    <source>
        <dbReference type="Pfam" id="PF08450"/>
    </source>
</evidence>
<organism evidence="4 5">
    <name type="scientific">Gaetbulibacter aestuarii</name>
    <dbReference type="NCBI Taxonomy" id="1502358"/>
    <lineage>
        <taxon>Bacteria</taxon>
        <taxon>Pseudomonadati</taxon>
        <taxon>Bacteroidota</taxon>
        <taxon>Flavobacteriia</taxon>
        <taxon>Flavobacteriales</taxon>
        <taxon>Flavobacteriaceae</taxon>
        <taxon>Gaetbulibacter</taxon>
    </lineage>
</organism>
<feature type="chain" id="PRO_5046166696" evidence="2">
    <location>
        <begin position="21"/>
        <end position="347"/>
    </location>
</feature>
<keyword evidence="1" id="KW-0378">Hydrolase</keyword>
<evidence type="ECO:0000313" key="4">
    <source>
        <dbReference type="EMBL" id="MFH6772524.1"/>
    </source>
</evidence>